<dbReference type="PANTHER" id="PTHR24960:SF79">
    <property type="entry name" value="PHOTOSYSTEM I IRON-SULFUR CENTER"/>
    <property type="match status" value="1"/>
</dbReference>
<dbReference type="EMBL" id="WPCR01000002">
    <property type="protein sequence ID" value="NHM13570.1"/>
    <property type="molecule type" value="Genomic_DNA"/>
</dbReference>
<protein>
    <submittedName>
        <fullName evidence="7">4Fe-4S dicluster domain-containing protein</fullName>
    </submittedName>
</protein>
<dbReference type="InterPro" id="IPR017900">
    <property type="entry name" value="4Fe4S_Fe_S_CS"/>
</dbReference>
<dbReference type="CDD" id="cd16373">
    <property type="entry name" value="DMSOR_beta_like"/>
    <property type="match status" value="1"/>
</dbReference>
<dbReference type="Gene3D" id="3.30.70.20">
    <property type="match status" value="2"/>
</dbReference>
<dbReference type="InterPro" id="IPR050157">
    <property type="entry name" value="PSI_iron-sulfur_center"/>
</dbReference>
<evidence type="ECO:0000256" key="3">
    <source>
        <dbReference type="ARBA" id="ARBA00022723"/>
    </source>
</evidence>
<evidence type="ECO:0000313" key="7">
    <source>
        <dbReference type="EMBL" id="NHM13570.1"/>
    </source>
</evidence>
<keyword evidence="8" id="KW-1185">Reference proteome</keyword>
<proteinExistence type="predicted"/>
<evidence type="ECO:0000256" key="4">
    <source>
        <dbReference type="ARBA" id="ARBA00023004"/>
    </source>
</evidence>
<dbReference type="Proteomes" id="UP000636394">
    <property type="component" value="Unassembled WGS sequence"/>
</dbReference>
<keyword evidence="4" id="KW-0408">Iron</keyword>
<name>A0ABX0IFR7_9ACTN</name>
<sequence length="255" mass="26270">MSIEDEKAVGGKVASDDVAVGGAAGKAASDAAGEAGGKAVCRSQGDDGRGITRRSLLYGIGGITALLGLGCLSFAPKSPVVRPPGGQDEARLIASCIRCERCVEACPHDAIKLSHIENGVVSMRTPEMTFSDDFCNFCETENGGVPLCVEVCPTSALSLPAGIVASEEPIGKAELIRDWCLAYHDTGCHVCYEACPYEAIDLDEYRCPTVVNDACNGCGACEAACVSLTNGSLAMSSGATSKAIVVRPLGMIESI</sequence>
<dbReference type="InterPro" id="IPR017896">
    <property type="entry name" value="4Fe4S_Fe-S-bd"/>
</dbReference>
<evidence type="ECO:0000256" key="1">
    <source>
        <dbReference type="ARBA" id="ARBA00001966"/>
    </source>
</evidence>
<organism evidence="7 8">
    <name type="scientific">Xiamenia xianingshaonis</name>
    <dbReference type="NCBI Taxonomy" id="2682776"/>
    <lineage>
        <taxon>Bacteria</taxon>
        <taxon>Bacillati</taxon>
        <taxon>Actinomycetota</taxon>
        <taxon>Coriobacteriia</taxon>
        <taxon>Eggerthellales</taxon>
        <taxon>Eggerthellaceae</taxon>
        <taxon>Xiamenia</taxon>
    </lineage>
</organism>
<dbReference type="Pfam" id="PF12838">
    <property type="entry name" value="Fer4_7"/>
    <property type="match status" value="1"/>
</dbReference>
<evidence type="ECO:0000259" key="6">
    <source>
        <dbReference type="PROSITE" id="PS51379"/>
    </source>
</evidence>
<dbReference type="PROSITE" id="PS00198">
    <property type="entry name" value="4FE4S_FER_1"/>
    <property type="match status" value="1"/>
</dbReference>
<evidence type="ECO:0000256" key="2">
    <source>
        <dbReference type="ARBA" id="ARBA00022485"/>
    </source>
</evidence>
<reference evidence="7 8" key="1">
    <citation type="submission" date="2019-11" db="EMBL/GenBank/DDBJ databases">
        <title>Eggerthellaceae novel genus isolated from the rectal contents of marmort.</title>
        <authorList>
            <person name="Zhang G."/>
        </authorList>
    </citation>
    <scope>NUCLEOTIDE SEQUENCE [LARGE SCALE GENOMIC DNA]</scope>
    <source>
        <strain evidence="8">zg-886</strain>
    </source>
</reference>
<comment type="caution">
    <text evidence="7">The sequence shown here is derived from an EMBL/GenBank/DDBJ whole genome shotgun (WGS) entry which is preliminary data.</text>
</comment>
<evidence type="ECO:0000256" key="5">
    <source>
        <dbReference type="ARBA" id="ARBA00023014"/>
    </source>
</evidence>
<dbReference type="Pfam" id="PF12800">
    <property type="entry name" value="Fer4_4"/>
    <property type="match status" value="1"/>
</dbReference>
<feature type="domain" description="4Fe-4S ferredoxin-type" evidence="6">
    <location>
        <begin position="186"/>
        <end position="205"/>
    </location>
</feature>
<gene>
    <name evidence="7" type="ORF">GMI68_02085</name>
</gene>
<evidence type="ECO:0000313" key="8">
    <source>
        <dbReference type="Proteomes" id="UP000636394"/>
    </source>
</evidence>
<dbReference type="PROSITE" id="PS51379">
    <property type="entry name" value="4FE4S_FER_2"/>
    <property type="match status" value="3"/>
</dbReference>
<feature type="domain" description="4Fe-4S ferredoxin-type" evidence="6">
    <location>
        <begin position="206"/>
        <end position="238"/>
    </location>
</feature>
<accession>A0ABX0IFR7</accession>
<dbReference type="SUPFAM" id="SSF54862">
    <property type="entry name" value="4Fe-4S ferredoxins"/>
    <property type="match status" value="1"/>
</dbReference>
<keyword evidence="2" id="KW-0004">4Fe-4S</keyword>
<keyword evidence="5" id="KW-0411">Iron-sulfur</keyword>
<comment type="cofactor">
    <cofactor evidence="1">
        <name>[4Fe-4S] cluster</name>
        <dbReference type="ChEBI" id="CHEBI:49883"/>
    </cofactor>
</comment>
<dbReference type="Pfam" id="PF12798">
    <property type="entry name" value="Fer4_3"/>
    <property type="match status" value="1"/>
</dbReference>
<dbReference type="RefSeq" id="WP_166338516.1">
    <property type="nucleotide sequence ID" value="NZ_WPCR01000002.1"/>
</dbReference>
<keyword evidence="3" id="KW-0479">Metal-binding</keyword>
<dbReference type="PANTHER" id="PTHR24960">
    <property type="entry name" value="PHOTOSYSTEM I IRON-SULFUR CENTER-RELATED"/>
    <property type="match status" value="1"/>
</dbReference>
<feature type="domain" description="4Fe-4S ferredoxin-type" evidence="6">
    <location>
        <begin position="88"/>
        <end position="116"/>
    </location>
</feature>